<comment type="caution">
    <text evidence="1">The sequence shown here is derived from an EMBL/GenBank/DDBJ whole genome shotgun (WGS) entry which is preliminary data.</text>
</comment>
<dbReference type="EMBL" id="NHYD01001521">
    <property type="protein sequence ID" value="PPQ90887.1"/>
    <property type="molecule type" value="Genomic_DNA"/>
</dbReference>
<keyword evidence="2" id="KW-1185">Reference proteome</keyword>
<accession>A0A409XJE5</accession>
<sequence>MVLKFDFGLKCSPLILFSPSAGLRQLQFLSTRALHETSDIRREDGYDATPVKTNTAVSNRRCSEGISGAAREWAGGYCLNPYSALRPTTPRHCQRSGKDAVFAQLPEAHLDSGCPLLVAASISHSRWGRVYHHSGYGSLHRRQDIPNRLARDVFVDARKDDEQALGRGKAGSPIDFVDHIPQDPTHPLGIALERRGTVEIYTITDWQHTAVLLLYLIPHFIEDAEPALGQEDDAFFKEQAYMLKAYHALYQETAIDVVWASGLSFGDRFTMA</sequence>
<name>A0A409XJE5_PSICY</name>
<gene>
    <name evidence="1" type="ORF">CVT25_007357</name>
</gene>
<dbReference type="OrthoDB" id="2968323at2759"/>
<dbReference type="Proteomes" id="UP000283269">
    <property type="component" value="Unassembled WGS sequence"/>
</dbReference>
<evidence type="ECO:0000313" key="2">
    <source>
        <dbReference type="Proteomes" id="UP000283269"/>
    </source>
</evidence>
<dbReference type="STRING" id="93625.A0A409XJE5"/>
<evidence type="ECO:0000313" key="1">
    <source>
        <dbReference type="EMBL" id="PPQ90887.1"/>
    </source>
</evidence>
<protein>
    <submittedName>
        <fullName evidence="1">Uncharacterized protein</fullName>
    </submittedName>
</protein>
<dbReference type="AlphaFoldDB" id="A0A409XJE5"/>
<reference evidence="1 2" key="1">
    <citation type="journal article" date="2018" name="Evol. Lett.">
        <title>Horizontal gene cluster transfer increased hallucinogenic mushroom diversity.</title>
        <authorList>
            <person name="Reynolds H.T."/>
            <person name="Vijayakumar V."/>
            <person name="Gluck-Thaler E."/>
            <person name="Korotkin H.B."/>
            <person name="Matheny P.B."/>
            <person name="Slot J.C."/>
        </authorList>
    </citation>
    <scope>NUCLEOTIDE SEQUENCE [LARGE SCALE GENOMIC DNA]</scope>
    <source>
        <strain evidence="1 2">2631</strain>
    </source>
</reference>
<organism evidence="1 2">
    <name type="scientific">Psilocybe cyanescens</name>
    <dbReference type="NCBI Taxonomy" id="93625"/>
    <lineage>
        <taxon>Eukaryota</taxon>
        <taxon>Fungi</taxon>
        <taxon>Dikarya</taxon>
        <taxon>Basidiomycota</taxon>
        <taxon>Agaricomycotina</taxon>
        <taxon>Agaricomycetes</taxon>
        <taxon>Agaricomycetidae</taxon>
        <taxon>Agaricales</taxon>
        <taxon>Agaricineae</taxon>
        <taxon>Strophariaceae</taxon>
        <taxon>Psilocybe</taxon>
    </lineage>
</organism>
<dbReference type="InParanoid" id="A0A409XJE5"/>
<proteinExistence type="predicted"/>